<proteinExistence type="predicted"/>
<reference evidence="9" key="1">
    <citation type="journal article" date="2023" name="IScience">
        <title>Live-bearing cockroach genome reveals convergent evolutionary mechanisms linked to viviparity in insects and beyond.</title>
        <authorList>
            <person name="Fouks B."/>
            <person name="Harrison M.C."/>
            <person name="Mikhailova A.A."/>
            <person name="Marchal E."/>
            <person name="English S."/>
            <person name="Carruthers M."/>
            <person name="Jennings E.C."/>
            <person name="Chiamaka E.L."/>
            <person name="Frigard R.A."/>
            <person name="Pippel M."/>
            <person name="Attardo G.M."/>
            <person name="Benoit J.B."/>
            <person name="Bornberg-Bauer E."/>
            <person name="Tobe S.S."/>
        </authorList>
    </citation>
    <scope>NUCLEOTIDE SEQUENCE</scope>
    <source>
        <strain evidence="9">Stay&amp;Tobe</strain>
    </source>
</reference>
<dbReference type="PANTHER" id="PTHR23301:SF0">
    <property type="entry name" value="CHITIN-BINDING TYPE-2 DOMAIN-CONTAINING PROTEIN-RELATED"/>
    <property type="match status" value="1"/>
</dbReference>
<feature type="region of interest" description="Disordered" evidence="6">
    <location>
        <begin position="89"/>
        <end position="125"/>
    </location>
</feature>
<dbReference type="InterPro" id="IPR036508">
    <property type="entry name" value="Chitin-bd_dom_sf"/>
</dbReference>
<keyword evidence="4" id="KW-1015">Disulfide bond</keyword>
<evidence type="ECO:0000256" key="3">
    <source>
        <dbReference type="ARBA" id="ARBA00022737"/>
    </source>
</evidence>
<dbReference type="Proteomes" id="UP001233999">
    <property type="component" value="Unassembled WGS sequence"/>
</dbReference>
<feature type="chain" id="PRO_5042164081" description="Chitin-binding type-2 domain-containing protein" evidence="7">
    <location>
        <begin position="22"/>
        <end position="193"/>
    </location>
</feature>
<dbReference type="InterPro" id="IPR002557">
    <property type="entry name" value="Chitin-bd_dom"/>
</dbReference>
<dbReference type="GO" id="GO:0008061">
    <property type="term" value="F:chitin binding"/>
    <property type="evidence" value="ECO:0007669"/>
    <property type="project" value="UniProtKB-KW"/>
</dbReference>
<feature type="non-terminal residue" evidence="9">
    <location>
        <position position="1"/>
    </location>
</feature>
<keyword evidence="2 7" id="KW-0732">Signal</keyword>
<name>A0AAD8E7K3_DIPPU</name>
<accession>A0AAD8E7K3</accession>
<dbReference type="SUPFAM" id="SSF57625">
    <property type="entry name" value="Invertebrate chitin-binding proteins"/>
    <property type="match status" value="2"/>
</dbReference>
<evidence type="ECO:0000313" key="9">
    <source>
        <dbReference type="EMBL" id="KAJ9579674.1"/>
    </source>
</evidence>
<protein>
    <recommendedName>
        <fullName evidence="8">Chitin-binding type-2 domain-containing protein</fullName>
    </recommendedName>
</protein>
<dbReference type="Gene3D" id="3.20.20.80">
    <property type="entry name" value="Glycosidases"/>
    <property type="match status" value="1"/>
</dbReference>
<feature type="domain" description="Chitin-binding type-2" evidence="8">
    <location>
        <begin position="27"/>
        <end position="80"/>
    </location>
</feature>
<evidence type="ECO:0000313" key="10">
    <source>
        <dbReference type="Proteomes" id="UP001233999"/>
    </source>
</evidence>
<keyword evidence="1" id="KW-0147">Chitin-binding</keyword>
<evidence type="ECO:0000256" key="7">
    <source>
        <dbReference type="SAM" id="SignalP"/>
    </source>
</evidence>
<evidence type="ECO:0000256" key="5">
    <source>
        <dbReference type="ARBA" id="ARBA00023180"/>
    </source>
</evidence>
<dbReference type="SMART" id="SM00494">
    <property type="entry name" value="ChtBD2"/>
    <property type="match status" value="2"/>
</dbReference>
<keyword evidence="10" id="KW-1185">Reference proteome</keyword>
<dbReference type="GO" id="GO:0005576">
    <property type="term" value="C:extracellular region"/>
    <property type="evidence" value="ECO:0007669"/>
    <property type="project" value="InterPro"/>
</dbReference>
<dbReference type="AlphaFoldDB" id="A0AAD8E7K3"/>
<dbReference type="PROSITE" id="PS50940">
    <property type="entry name" value="CHIT_BIND_II"/>
    <property type="match status" value="2"/>
</dbReference>
<feature type="domain" description="Chitin-binding type-2" evidence="8">
    <location>
        <begin position="125"/>
        <end position="183"/>
    </location>
</feature>
<dbReference type="PANTHER" id="PTHR23301">
    <property type="entry name" value="CHITIN BINDING PERITROPHIN-A"/>
    <property type="match status" value="1"/>
</dbReference>
<evidence type="ECO:0000256" key="2">
    <source>
        <dbReference type="ARBA" id="ARBA00022729"/>
    </source>
</evidence>
<feature type="compositionally biased region" description="Low complexity" evidence="6">
    <location>
        <begin position="96"/>
        <end position="113"/>
    </location>
</feature>
<reference evidence="9" key="2">
    <citation type="submission" date="2023-05" db="EMBL/GenBank/DDBJ databases">
        <authorList>
            <person name="Fouks B."/>
        </authorList>
    </citation>
    <scope>NUCLEOTIDE SEQUENCE</scope>
    <source>
        <strain evidence="9">Stay&amp;Tobe</strain>
        <tissue evidence="9">Testes</tissue>
    </source>
</reference>
<evidence type="ECO:0000259" key="8">
    <source>
        <dbReference type="PROSITE" id="PS50940"/>
    </source>
</evidence>
<sequence>IMKTITAVLVFLVTVLYVASSIPIPGGGSCSETFKAHPNKCNAFYYCINGKYVEKRCMDGLHWNSQINACDFPESGDCKAGGKISIVDGDGDISDSGDNSKSSGDSSTSEESVPGSGKCPESNKKPKCPASDPKYSVFFPHSNPHFYFHCSNGVAYCRPCPSPLVWNSECDTCDWKGQNNCPKRHQRGFFSRK</sequence>
<evidence type="ECO:0000256" key="6">
    <source>
        <dbReference type="SAM" id="MobiDB-lite"/>
    </source>
</evidence>
<evidence type="ECO:0000256" key="4">
    <source>
        <dbReference type="ARBA" id="ARBA00023157"/>
    </source>
</evidence>
<feature type="signal peptide" evidence="7">
    <location>
        <begin position="1"/>
        <end position="21"/>
    </location>
</feature>
<comment type="caution">
    <text evidence="9">The sequence shown here is derived from an EMBL/GenBank/DDBJ whole genome shotgun (WGS) entry which is preliminary data.</text>
</comment>
<dbReference type="Gene3D" id="2.170.140.10">
    <property type="entry name" value="Chitin binding domain"/>
    <property type="match status" value="1"/>
</dbReference>
<keyword evidence="5" id="KW-0325">Glycoprotein</keyword>
<keyword evidence="3" id="KW-0677">Repeat</keyword>
<dbReference type="Pfam" id="PF01607">
    <property type="entry name" value="CBM_14"/>
    <property type="match status" value="2"/>
</dbReference>
<dbReference type="InterPro" id="IPR051940">
    <property type="entry name" value="Chitin_bind-dev_reg"/>
</dbReference>
<organism evidence="9 10">
    <name type="scientific">Diploptera punctata</name>
    <name type="common">Pacific beetle cockroach</name>
    <dbReference type="NCBI Taxonomy" id="6984"/>
    <lineage>
        <taxon>Eukaryota</taxon>
        <taxon>Metazoa</taxon>
        <taxon>Ecdysozoa</taxon>
        <taxon>Arthropoda</taxon>
        <taxon>Hexapoda</taxon>
        <taxon>Insecta</taxon>
        <taxon>Pterygota</taxon>
        <taxon>Neoptera</taxon>
        <taxon>Polyneoptera</taxon>
        <taxon>Dictyoptera</taxon>
        <taxon>Blattodea</taxon>
        <taxon>Blaberoidea</taxon>
        <taxon>Blaberidae</taxon>
        <taxon>Diplopterinae</taxon>
        <taxon>Diploptera</taxon>
    </lineage>
</organism>
<gene>
    <name evidence="9" type="ORF">L9F63_004676</name>
</gene>
<dbReference type="EMBL" id="JASPKZ010008381">
    <property type="protein sequence ID" value="KAJ9579674.1"/>
    <property type="molecule type" value="Genomic_DNA"/>
</dbReference>
<evidence type="ECO:0000256" key="1">
    <source>
        <dbReference type="ARBA" id="ARBA00022669"/>
    </source>
</evidence>